<keyword evidence="2" id="KW-0614">Plasmid</keyword>
<sequence length="221" mass="24552">MPEPRNQLLRAKVEKCECDLRTAETSLAKAEAALRIASGQLELARASALHDPLTKLANRQLFDEKLANAIAVAGRHQWSLAVMFLDLDSFKAINDTQGHAGGDIALRETAHRLMQGCRKEDTICRNGGDEFLYLLIDPQNRDNIERVLVKATERIGSPLEVNEQRLTISLSVGIAIYPEDGVTGEQLIRNADSAMYQAKIRNSGWCFFGEPMRQSESASDR</sequence>
<gene>
    <name evidence="2" type="ORF">ACPOL_6885</name>
</gene>
<dbReference type="OrthoDB" id="9759607at2"/>
<dbReference type="InterPro" id="IPR029787">
    <property type="entry name" value="Nucleotide_cyclase"/>
</dbReference>
<dbReference type="InterPro" id="IPR000160">
    <property type="entry name" value="GGDEF_dom"/>
</dbReference>
<dbReference type="InterPro" id="IPR052163">
    <property type="entry name" value="DGC-Regulatory_Protein"/>
</dbReference>
<geneLocation type="plasmid" evidence="3">
    <name>pacpol2</name>
</geneLocation>
<dbReference type="SUPFAM" id="SSF55073">
    <property type="entry name" value="Nucleotide cyclase"/>
    <property type="match status" value="1"/>
</dbReference>
<dbReference type="EMBL" id="CP030842">
    <property type="protein sequence ID" value="AXC16093.1"/>
    <property type="molecule type" value="Genomic_DNA"/>
</dbReference>
<proteinExistence type="predicted"/>
<feature type="domain" description="GGDEF" evidence="1">
    <location>
        <begin position="78"/>
        <end position="210"/>
    </location>
</feature>
<evidence type="ECO:0000259" key="1">
    <source>
        <dbReference type="PROSITE" id="PS50887"/>
    </source>
</evidence>
<dbReference type="Gene3D" id="3.30.70.270">
    <property type="match status" value="1"/>
</dbReference>
<dbReference type="PANTHER" id="PTHR46663">
    <property type="entry name" value="DIGUANYLATE CYCLASE DGCT-RELATED"/>
    <property type="match status" value="1"/>
</dbReference>
<reference evidence="2 3" key="1">
    <citation type="journal article" date="2018" name="Front. Microbiol.">
        <title>Hydrolytic Capabilities as a Key to Environmental Success: Chitinolytic and Cellulolytic Acidobacteria From Acidic Sub-arctic Soils and Boreal Peatlands.</title>
        <authorList>
            <person name="Belova S.E."/>
            <person name="Ravin N.V."/>
            <person name="Pankratov T.A."/>
            <person name="Rakitin A.L."/>
            <person name="Ivanova A.A."/>
            <person name="Beletsky A.V."/>
            <person name="Mardanov A.V."/>
            <person name="Sinninghe Damste J.S."/>
            <person name="Dedysh S.N."/>
        </authorList>
    </citation>
    <scope>NUCLEOTIDE SEQUENCE [LARGE SCALE GENOMIC DNA]</scope>
    <source>
        <strain evidence="2 3">SBC82</strain>
        <plasmid evidence="3">pacpol2</plasmid>
    </source>
</reference>
<organism evidence="2 3">
    <name type="scientific">Acidisarcina polymorpha</name>
    <dbReference type="NCBI Taxonomy" id="2211140"/>
    <lineage>
        <taxon>Bacteria</taxon>
        <taxon>Pseudomonadati</taxon>
        <taxon>Acidobacteriota</taxon>
        <taxon>Terriglobia</taxon>
        <taxon>Terriglobales</taxon>
        <taxon>Acidobacteriaceae</taxon>
        <taxon>Acidisarcina</taxon>
    </lineage>
</organism>
<evidence type="ECO:0000313" key="2">
    <source>
        <dbReference type="EMBL" id="AXC16093.1"/>
    </source>
</evidence>
<dbReference type="PROSITE" id="PS50887">
    <property type="entry name" value="GGDEF"/>
    <property type="match status" value="1"/>
</dbReference>
<dbReference type="InterPro" id="IPR043128">
    <property type="entry name" value="Rev_trsase/Diguanyl_cyclase"/>
</dbReference>
<name>A0A2Z5GA53_9BACT</name>
<evidence type="ECO:0000313" key="3">
    <source>
        <dbReference type="Proteomes" id="UP000253606"/>
    </source>
</evidence>
<dbReference type="Proteomes" id="UP000253606">
    <property type="component" value="Plasmid pACPOL2"/>
</dbReference>
<dbReference type="SMART" id="SM00267">
    <property type="entry name" value="GGDEF"/>
    <property type="match status" value="1"/>
</dbReference>
<dbReference type="AlphaFoldDB" id="A0A2Z5GA53"/>
<dbReference type="NCBIfam" id="TIGR00254">
    <property type="entry name" value="GGDEF"/>
    <property type="match status" value="1"/>
</dbReference>
<dbReference type="CDD" id="cd01949">
    <property type="entry name" value="GGDEF"/>
    <property type="match status" value="1"/>
</dbReference>
<dbReference type="PANTHER" id="PTHR46663:SF2">
    <property type="entry name" value="GGDEF DOMAIN-CONTAINING PROTEIN"/>
    <property type="match status" value="1"/>
</dbReference>
<dbReference type="KEGG" id="abas:ACPOL_6885"/>
<protein>
    <submittedName>
        <fullName evidence="2">Diguanylate cyclase/phosphodiesterase (GGDEF &amp; EAL domains) with PAS/PAC sensor(S)</fullName>
    </submittedName>
</protein>
<dbReference type="Pfam" id="PF00990">
    <property type="entry name" value="GGDEF"/>
    <property type="match status" value="1"/>
</dbReference>
<keyword evidence="3" id="KW-1185">Reference proteome</keyword>
<accession>A0A2Z5GA53</accession>